<dbReference type="GO" id="GO:0005634">
    <property type="term" value="C:nucleus"/>
    <property type="evidence" value="ECO:0007669"/>
    <property type="project" value="TreeGrafter"/>
</dbReference>
<dbReference type="OMA" id="WRAAQCA"/>
<dbReference type="PROSITE" id="PS50005">
    <property type="entry name" value="TPR"/>
    <property type="match status" value="1"/>
</dbReference>
<keyword evidence="2 4" id="KW-0802">TPR repeat</keyword>
<sequence>MGQIEELPDDYDESLEVNKQPQPPATEGKDEFTPPPPEELPIPIKEERLKELNAGADPMAPQMPPAMEAVSTHTTDELADILNRSPLFMTDINKAYDEKGENVMLDAIRALQNEGTRGDVAQNFREQGNEAAREKRWIDAKEHYSKGIAVLVSKEDKWDKPEDEKEEARLRKEVEEACYINRALCHLELSRCLFCPELWGRSLTWIENYRSTTLDCAAVLKLNPKNVKAYYRSAMALFSLDKIVEAEDVATRGLKLDPNNKALQMVAGKIGERKAVIERIAARKKAEDERTRKEKTLLGVALKARQIRTRKTDQPPEMEDVGIKLSPDPLSPESTLEFPAVFLYHMDAQTDFIKAFSEMHSIEDHLDYIFPLPWDEKGEYKINTVECFMETVTGGLIRAGKKVPLVQILSGGKVEVVDELVKIYIIPTSKTAKFIAEMKARKEG</sequence>
<name>A0A1L9UNU1_ASPBC</name>
<dbReference type="Proteomes" id="UP000184499">
    <property type="component" value="Unassembled WGS sequence"/>
</dbReference>
<protein>
    <recommendedName>
        <fullName evidence="6">Cns1/TTC4 wheel domain-containing protein</fullName>
    </recommendedName>
</protein>
<evidence type="ECO:0000256" key="5">
    <source>
        <dbReference type="SAM" id="MobiDB-lite"/>
    </source>
</evidence>
<dbReference type="Gene3D" id="1.25.40.10">
    <property type="entry name" value="Tetratricopeptide repeat domain"/>
    <property type="match status" value="1"/>
</dbReference>
<dbReference type="InterPro" id="IPR019734">
    <property type="entry name" value="TPR_rpt"/>
</dbReference>
<dbReference type="GO" id="GO:0005829">
    <property type="term" value="C:cytosol"/>
    <property type="evidence" value="ECO:0007669"/>
    <property type="project" value="TreeGrafter"/>
</dbReference>
<dbReference type="RefSeq" id="XP_067480616.1">
    <property type="nucleotide sequence ID" value="XM_067622535.1"/>
</dbReference>
<evidence type="ECO:0000256" key="2">
    <source>
        <dbReference type="ARBA" id="ARBA00022803"/>
    </source>
</evidence>
<dbReference type="CDD" id="cd21381">
    <property type="entry name" value="CTWD_TTC4"/>
    <property type="match status" value="1"/>
</dbReference>
<dbReference type="SUPFAM" id="SSF48452">
    <property type="entry name" value="TPR-like"/>
    <property type="match status" value="1"/>
</dbReference>
<dbReference type="GO" id="GO:0030544">
    <property type="term" value="F:Hsp70 protein binding"/>
    <property type="evidence" value="ECO:0007669"/>
    <property type="project" value="TreeGrafter"/>
</dbReference>
<reference evidence="8" key="1">
    <citation type="journal article" date="2017" name="Genome Biol.">
        <title>Comparative genomics reveals high biological diversity and specific adaptations in the industrially and medically important fungal genus Aspergillus.</title>
        <authorList>
            <person name="de Vries R.P."/>
            <person name="Riley R."/>
            <person name="Wiebenga A."/>
            <person name="Aguilar-Osorio G."/>
            <person name="Amillis S."/>
            <person name="Uchima C.A."/>
            <person name="Anderluh G."/>
            <person name="Asadollahi M."/>
            <person name="Askin M."/>
            <person name="Barry K."/>
            <person name="Battaglia E."/>
            <person name="Bayram O."/>
            <person name="Benocci T."/>
            <person name="Braus-Stromeyer S.A."/>
            <person name="Caldana C."/>
            <person name="Canovas D."/>
            <person name="Cerqueira G.C."/>
            <person name="Chen F."/>
            <person name="Chen W."/>
            <person name="Choi C."/>
            <person name="Clum A."/>
            <person name="Dos Santos R.A."/>
            <person name="Damasio A.R."/>
            <person name="Diallinas G."/>
            <person name="Emri T."/>
            <person name="Fekete E."/>
            <person name="Flipphi M."/>
            <person name="Freyberg S."/>
            <person name="Gallo A."/>
            <person name="Gournas C."/>
            <person name="Habgood R."/>
            <person name="Hainaut M."/>
            <person name="Harispe M.L."/>
            <person name="Henrissat B."/>
            <person name="Hilden K.S."/>
            <person name="Hope R."/>
            <person name="Hossain A."/>
            <person name="Karabika E."/>
            <person name="Karaffa L."/>
            <person name="Karanyi Z."/>
            <person name="Krasevec N."/>
            <person name="Kuo A."/>
            <person name="Kusch H."/>
            <person name="LaButti K."/>
            <person name="Lagendijk E.L."/>
            <person name="Lapidus A."/>
            <person name="Levasseur A."/>
            <person name="Lindquist E."/>
            <person name="Lipzen A."/>
            <person name="Logrieco A.F."/>
            <person name="MacCabe A."/>
            <person name="Maekelae M.R."/>
            <person name="Malavazi I."/>
            <person name="Melin P."/>
            <person name="Meyer V."/>
            <person name="Mielnichuk N."/>
            <person name="Miskei M."/>
            <person name="Molnar A.P."/>
            <person name="Mule G."/>
            <person name="Ngan C.Y."/>
            <person name="Orejas M."/>
            <person name="Orosz E."/>
            <person name="Ouedraogo J.P."/>
            <person name="Overkamp K.M."/>
            <person name="Park H.-S."/>
            <person name="Perrone G."/>
            <person name="Piumi F."/>
            <person name="Punt P.J."/>
            <person name="Ram A.F."/>
            <person name="Ramon A."/>
            <person name="Rauscher S."/>
            <person name="Record E."/>
            <person name="Riano-Pachon D.M."/>
            <person name="Robert V."/>
            <person name="Roehrig J."/>
            <person name="Ruller R."/>
            <person name="Salamov A."/>
            <person name="Salih N.S."/>
            <person name="Samson R.A."/>
            <person name="Sandor E."/>
            <person name="Sanguinetti M."/>
            <person name="Schuetze T."/>
            <person name="Sepcic K."/>
            <person name="Shelest E."/>
            <person name="Sherlock G."/>
            <person name="Sophianopoulou V."/>
            <person name="Squina F.M."/>
            <person name="Sun H."/>
            <person name="Susca A."/>
            <person name="Todd R.B."/>
            <person name="Tsang A."/>
            <person name="Unkles S.E."/>
            <person name="van de Wiele N."/>
            <person name="van Rossen-Uffink D."/>
            <person name="Oliveira J.V."/>
            <person name="Vesth T.C."/>
            <person name="Visser J."/>
            <person name="Yu J.-H."/>
            <person name="Zhou M."/>
            <person name="Andersen M.R."/>
            <person name="Archer D.B."/>
            <person name="Baker S.E."/>
            <person name="Benoit I."/>
            <person name="Brakhage A.A."/>
            <person name="Braus G.H."/>
            <person name="Fischer R."/>
            <person name="Frisvad J.C."/>
            <person name="Goldman G.H."/>
            <person name="Houbraken J."/>
            <person name="Oakley B."/>
            <person name="Pocsi I."/>
            <person name="Scazzocchio C."/>
            <person name="Seiboth B."/>
            <person name="vanKuyk P.A."/>
            <person name="Wortman J."/>
            <person name="Dyer P.S."/>
            <person name="Grigoriev I.V."/>
        </authorList>
    </citation>
    <scope>NUCLEOTIDE SEQUENCE [LARGE SCALE GENOMIC DNA]</scope>
    <source>
        <strain evidence="8">CBS 101740 / IMI 381727 / IBT 21946</strain>
    </source>
</reference>
<keyword evidence="1" id="KW-0677">Repeat</keyword>
<evidence type="ECO:0000259" key="6">
    <source>
        <dbReference type="Pfam" id="PF18972"/>
    </source>
</evidence>
<dbReference type="PANTHER" id="PTHR46035">
    <property type="entry name" value="TETRATRICOPEPTIDE REPEAT PROTEIN 4"/>
    <property type="match status" value="1"/>
</dbReference>
<dbReference type="STRING" id="767769.A0A1L9UNU1"/>
<gene>
    <name evidence="7" type="ORF">ASPBRDRAFT_28614</name>
</gene>
<dbReference type="GeneID" id="93575023"/>
<dbReference type="GO" id="GO:0051879">
    <property type="term" value="F:Hsp90 protein binding"/>
    <property type="evidence" value="ECO:0007669"/>
    <property type="project" value="InterPro"/>
</dbReference>
<accession>A0A1L9UNU1</accession>
<keyword evidence="8" id="KW-1185">Reference proteome</keyword>
<evidence type="ECO:0000313" key="8">
    <source>
        <dbReference type="Proteomes" id="UP000184499"/>
    </source>
</evidence>
<feature type="region of interest" description="Disordered" evidence="5">
    <location>
        <begin position="1"/>
        <end position="44"/>
    </location>
</feature>
<dbReference type="InterPro" id="IPR044059">
    <property type="entry name" value="Csn1/TTC4_wheel"/>
</dbReference>
<dbReference type="Pfam" id="PF18972">
    <property type="entry name" value="Wheel"/>
    <property type="match status" value="1"/>
</dbReference>
<evidence type="ECO:0000256" key="3">
    <source>
        <dbReference type="ARBA" id="ARBA00023602"/>
    </source>
</evidence>
<evidence type="ECO:0000256" key="4">
    <source>
        <dbReference type="PROSITE-ProRule" id="PRU00339"/>
    </source>
</evidence>
<dbReference type="EMBL" id="KV878682">
    <property type="protein sequence ID" value="OJJ73368.1"/>
    <property type="molecule type" value="Genomic_DNA"/>
</dbReference>
<feature type="domain" description="Cns1/TTC4 wheel" evidence="6">
    <location>
        <begin position="328"/>
        <end position="437"/>
    </location>
</feature>
<dbReference type="AlphaFoldDB" id="A0A1L9UNU1"/>
<feature type="compositionally biased region" description="Acidic residues" evidence="5">
    <location>
        <begin position="1"/>
        <end position="15"/>
    </location>
</feature>
<dbReference type="OrthoDB" id="420195at2759"/>
<dbReference type="GO" id="GO:0006457">
    <property type="term" value="P:protein folding"/>
    <property type="evidence" value="ECO:0007669"/>
    <property type="project" value="TreeGrafter"/>
</dbReference>
<dbReference type="PANTHER" id="PTHR46035:SF1">
    <property type="entry name" value="TETRATRICOPEPTIDE REPEAT PROTEIN 4"/>
    <property type="match status" value="1"/>
</dbReference>
<organism evidence="7 8">
    <name type="scientific">Aspergillus brasiliensis (strain CBS 101740 / IMI 381727 / IBT 21946)</name>
    <dbReference type="NCBI Taxonomy" id="767769"/>
    <lineage>
        <taxon>Eukaryota</taxon>
        <taxon>Fungi</taxon>
        <taxon>Dikarya</taxon>
        <taxon>Ascomycota</taxon>
        <taxon>Pezizomycotina</taxon>
        <taxon>Eurotiomycetes</taxon>
        <taxon>Eurotiomycetidae</taxon>
        <taxon>Eurotiales</taxon>
        <taxon>Aspergillaceae</taxon>
        <taxon>Aspergillus</taxon>
        <taxon>Aspergillus subgen. Circumdati</taxon>
    </lineage>
</organism>
<evidence type="ECO:0000256" key="1">
    <source>
        <dbReference type="ARBA" id="ARBA00022737"/>
    </source>
</evidence>
<dbReference type="InterPro" id="IPR011990">
    <property type="entry name" value="TPR-like_helical_dom_sf"/>
</dbReference>
<proteinExistence type="inferred from homology"/>
<comment type="similarity">
    <text evidence="3">Belongs to the TTC4 family.</text>
</comment>
<dbReference type="VEuPathDB" id="FungiDB:ASPBRDRAFT_28614"/>
<evidence type="ECO:0000313" key="7">
    <source>
        <dbReference type="EMBL" id="OJJ73368.1"/>
    </source>
</evidence>
<feature type="repeat" description="TPR" evidence="4">
    <location>
        <begin position="227"/>
        <end position="260"/>
    </location>
</feature>